<reference evidence="1 2" key="1">
    <citation type="submission" date="2012-07" db="EMBL/GenBank/DDBJ databases">
        <title>The Genome Sequence of Fusobacterium ulcerans 12_1B.</title>
        <authorList>
            <consortium name="The Broad Institute Genome Sequencing Platform"/>
            <person name="Earl A."/>
            <person name="Ward D."/>
            <person name="Feldgarden M."/>
            <person name="Gevers D."/>
            <person name="Strauss J."/>
            <person name="Ambrose C.E."/>
            <person name="Allen-Vercoe E."/>
            <person name="Walker B."/>
            <person name="Young S.K."/>
            <person name="Zeng Q."/>
            <person name="Gargeya S."/>
            <person name="Fitzgerald M."/>
            <person name="Haas B."/>
            <person name="Abouelleil A."/>
            <person name="Alvarado L."/>
            <person name="Arachchi H.M."/>
            <person name="Berlin A.M."/>
            <person name="Chapman S.B."/>
            <person name="Goldberg J."/>
            <person name="Griggs A."/>
            <person name="Gujja S."/>
            <person name="Hansen M."/>
            <person name="Howarth C."/>
            <person name="Imamovic A."/>
            <person name="Larimer J."/>
            <person name="McCowen C."/>
            <person name="Montmayeur A."/>
            <person name="Murphy C."/>
            <person name="Neiman D."/>
            <person name="Pearson M."/>
            <person name="Priest M."/>
            <person name="Roberts A."/>
            <person name="Saif S."/>
            <person name="Shea T."/>
            <person name="Sisk P."/>
            <person name="Sykes S."/>
            <person name="Wortman J."/>
            <person name="Nusbaum C."/>
            <person name="Birren B."/>
        </authorList>
    </citation>
    <scope>NUCLEOTIDE SEQUENCE [LARGE SCALE GENOMIC DNA]</scope>
    <source>
        <strain evidence="1 2">12_1B</strain>
    </source>
</reference>
<comment type="caution">
    <text evidence="1">The sequence shown here is derived from an EMBL/GenBank/DDBJ whole genome shotgun (WGS) entry which is preliminary data.</text>
</comment>
<gene>
    <name evidence="1" type="ORF">HMPREF0402_04153</name>
</gene>
<dbReference type="Proteomes" id="UP000003233">
    <property type="component" value="Unassembled WGS sequence"/>
</dbReference>
<name>S2KYC2_9FUSO</name>
<organism evidence="1 2">
    <name type="scientific">Fusobacterium ulcerans 12-1B</name>
    <dbReference type="NCBI Taxonomy" id="457404"/>
    <lineage>
        <taxon>Bacteria</taxon>
        <taxon>Fusobacteriati</taxon>
        <taxon>Fusobacteriota</taxon>
        <taxon>Fusobacteriia</taxon>
        <taxon>Fusobacteriales</taxon>
        <taxon>Fusobacteriaceae</taxon>
        <taxon>Fusobacterium</taxon>
    </lineage>
</organism>
<dbReference type="PATRIC" id="fig|457404.5.peg.1427"/>
<dbReference type="RefSeq" id="WP_016361773.1">
    <property type="nucleotide sequence ID" value="NZ_KE161007.1"/>
</dbReference>
<dbReference type="PROSITE" id="PS51257">
    <property type="entry name" value="PROKAR_LIPOPROTEIN"/>
    <property type="match status" value="1"/>
</dbReference>
<dbReference type="AlphaFoldDB" id="S2KYC2"/>
<keyword evidence="2" id="KW-1185">Reference proteome</keyword>
<accession>S2KYC2</accession>
<dbReference type="EMBL" id="AGWJ02000010">
    <property type="protein sequence ID" value="EPC09117.1"/>
    <property type="molecule type" value="Genomic_DNA"/>
</dbReference>
<evidence type="ECO:0008006" key="3">
    <source>
        <dbReference type="Google" id="ProtNLM"/>
    </source>
</evidence>
<proteinExistence type="predicted"/>
<evidence type="ECO:0000313" key="2">
    <source>
        <dbReference type="Proteomes" id="UP000003233"/>
    </source>
</evidence>
<evidence type="ECO:0000313" key="1">
    <source>
        <dbReference type="EMBL" id="EPC09117.1"/>
    </source>
</evidence>
<protein>
    <recommendedName>
        <fullName evidence="3">Lipoprotein</fullName>
    </recommendedName>
</protein>
<dbReference type="HOGENOM" id="CLU_846641_0_0_0"/>
<sequence>MKKLFRIFIILSITVLFTSCGKEVTSYEAKEVLSKHLIERYGEEFEIGYMGRRSDGKEVWYEAEIYPSKYVGTPKERDKYYRESGTVNIKKGIFGEKLGKAGDTYGIVKVNESAEEFYGKKLKELFGNNVLQVYDIWFNRILENYSFENIIKVSDEERTALIIKGGIYIFGRVENDKDREWYRKQIYEFIQFMKETGTFEYVRLSFYIIDERMLAEGAEKCFENIKYKSKTRKGITEEIDKILNPMTKKYEVLTKEEKERKLESFNKKNIDKEIRGILLLVPIGSIKYIENNYFTDEEILKIFGRKKSYDKLEDIQFKYEEFAIKEVKN</sequence>